<dbReference type="Proteomes" id="UP000233556">
    <property type="component" value="Unassembled WGS sequence"/>
</dbReference>
<evidence type="ECO:0008006" key="3">
    <source>
        <dbReference type="Google" id="ProtNLM"/>
    </source>
</evidence>
<gene>
    <name evidence="1" type="ORF">llap_11446</name>
</gene>
<evidence type="ECO:0000313" key="1">
    <source>
        <dbReference type="EMBL" id="PKU38252.1"/>
    </source>
</evidence>
<reference evidence="2" key="1">
    <citation type="submission" date="2017-11" db="EMBL/GenBank/DDBJ databases">
        <authorList>
            <person name="Lima N.C."/>
            <person name="Parody-Merino A.M."/>
            <person name="Battley P.F."/>
            <person name="Fidler A.E."/>
            <person name="Prosdocimi F."/>
        </authorList>
    </citation>
    <scope>NUCLEOTIDE SEQUENCE [LARGE SCALE GENOMIC DNA]</scope>
</reference>
<protein>
    <recommendedName>
        <fullName evidence="3">Rna-directed dna polymerase from mobile element jockey-like</fullName>
    </recommendedName>
</protein>
<evidence type="ECO:0000313" key="2">
    <source>
        <dbReference type="Proteomes" id="UP000233556"/>
    </source>
</evidence>
<keyword evidence="2" id="KW-1185">Reference proteome</keyword>
<proteinExistence type="predicted"/>
<accession>A0A2I0TWV1</accession>
<organism evidence="1 2">
    <name type="scientific">Limosa lapponica baueri</name>
    <dbReference type="NCBI Taxonomy" id="1758121"/>
    <lineage>
        <taxon>Eukaryota</taxon>
        <taxon>Metazoa</taxon>
        <taxon>Chordata</taxon>
        <taxon>Craniata</taxon>
        <taxon>Vertebrata</taxon>
        <taxon>Euteleostomi</taxon>
        <taxon>Archelosauria</taxon>
        <taxon>Archosauria</taxon>
        <taxon>Dinosauria</taxon>
        <taxon>Saurischia</taxon>
        <taxon>Theropoda</taxon>
        <taxon>Coelurosauria</taxon>
        <taxon>Aves</taxon>
        <taxon>Neognathae</taxon>
        <taxon>Neoaves</taxon>
        <taxon>Charadriiformes</taxon>
        <taxon>Scolopacidae</taxon>
        <taxon>Limosa</taxon>
    </lineage>
</organism>
<dbReference type="EMBL" id="KZ506805">
    <property type="protein sequence ID" value="PKU38252.1"/>
    <property type="molecule type" value="Genomic_DNA"/>
</dbReference>
<reference evidence="2" key="2">
    <citation type="submission" date="2017-12" db="EMBL/GenBank/DDBJ databases">
        <title>Genome sequence of the Bar-tailed Godwit (Limosa lapponica baueri).</title>
        <authorList>
            <person name="Lima N.C.B."/>
            <person name="Parody-Merino A.M."/>
            <person name="Battley P.F."/>
            <person name="Fidler A.E."/>
            <person name="Prosdocimi F."/>
        </authorList>
    </citation>
    <scope>NUCLEOTIDE SEQUENCE [LARGE SCALE GENOMIC DNA]</scope>
</reference>
<sequence>MVVKKVVKEKVVKVQVDDVSCSLLIHQCCSAIVEGHQISKGKSCLINLVAAYDSVTVLVDKGRATDIMSLDLFKAFDVILHDILVSILERYGFDH</sequence>
<name>A0A2I0TWV1_LIMLA</name>
<dbReference type="AlphaFoldDB" id="A0A2I0TWV1"/>
<dbReference type="OrthoDB" id="10063195at2759"/>